<dbReference type="InterPro" id="IPR023753">
    <property type="entry name" value="FAD/NAD-binding_dom"/>
</dbReference>
<reference evidence="12 13" key="1">
    <citation type="submission" date="2024-02" db="EMBL/GenBank/DDBJ databases">
        <title>Marinospirillum sp. MEB 164 isolated from Lonar lake sediment.</title>
        <authorList>
            <person name="Joshi A."/>
            <person name="Thite S."/>
        </authorList>
    </citation>
    <scope>NUCLEOTIDE SEQUENCE [LARGE SCALE GENOMIC DNA]</scope>
    <source>
        <strain evidence="12 13">MEB164</strain>
    </source>
</reference>
<evidence type="ECO:0000259" key="11">
    <source>
        <dbReference type="Pfam" id="PF18113"/>
    </source>
</evidence>
<evidence type="ECO:0000256" key="3">
    <source>
        <dbReference type="ARBA" id="ARBA00006442"/>
    </source>
</evidence>
<evidence type="ECO:0000256" key="6">
    <source>
        <dbReference type="ARBA" id="ARBA00022827"/>
    </source>
</evidence>
<dbReference type="SUPFAM" id="SSF51905">
    <property type="entry name" value="FAD/NAD(P)-binding domain"/>
    <property type="match status" value="1"/>
</dbReference>
<dbReference type="PRINTS" id="PR00411">
    <property type="entry name" value="PNDRDTASEI"/>
</dbReference>
<dbReference type="RefSeq" id="WP_405337429.1">
    <property type="nucleotide sequence ID" value="NZ_JBANFI010000002.1"/>
</dbReference>
<sequence length="409" mass="43622">MSHTTPSSAPWILVGSGMAGYQLAREIRAQEAQLGLPAQQLIMITSDGGEVYSKPLLSTALSKAILPERLISATGEQAAAELALELRPWTRVEQLRPDQQQLILSTGEELSYGRLFLALGAAPQGPFVGLKGVHCLNSWQEYQAFHQQLQALSTQQVVILGSGLVGVEMAQDLLQAGYRVTLITRAPHLLDGLLPAEAAAFLEAALIEQGLTIQRATEVVAITPKATGQQLVLSDGRQQDAELIISALGLAPRITLAAEAGLATSRRGIAVNRQLQTSDPNIYALGDCADLDGQLLMYVQPLMASARSLAQQLFQPEAPGLSLPALPVLIKTPTCPCVVAPPQGEGHWEIEANPQGVTGRFISPEGALLGFALVGQAVRQKSTLTRQLPDLLPEPPAPHERVMPSLSDR</sequence>
<dbReference type="Gene3D" id="3.50.50.60">
    <property type="entry name" value="FAD/NAD(P)-binding domain"/>
    <property type="match status" value="2"/>
</dbReference>
<comment type="similarity">
    <text evidence="3">Belongs to the FAD-dependent oxidoreductase family.</text>
</comment>
<keyword evidence="7" id="KW-0560">Oxidoreductase</keyword>
<dbReference type="Pfam" id="PF18113">
    <property type="entry name" value="Rbx_binding"/>
    <property type="match status" value="1"/>
</dbReference>
<keyword evidence="8" id="KW-0520">NAD</keyword>
<dbReference type="InterPro" id="IPR036188">
    <property type="entry name" value="FAD/NAD-bd_sf"/>
</dbReference>
<feature type="compositionally biased region" description="Basic and acidic residues" evidence="9">
    <location>
        <begin position="397"/>
        <end position="409"/>
    </location>
</feature>
<evidence type="ECO:0000259" key="10">
    <source>
        <dbReference type="Pfam" id="PF07992"/>
    </source>
</evidence>
<accession>A0ABW8PW21</accession>
<keyword evidence="4" id="KW-0963">Cytoplasm</keyword>
<gene>
    <name evidence="12" type="ORF">V6U78_03975</name>
</gene>
<feature type="domain" description="FAD/NAD(P)-binding" evidence="10">
    <location>
        <begin position="12"/>
        <end position="293"/>
    </location>
</feature>
<dbReference type="EMBL" id="JBANFI010000002">
    <property type="protein sequence ID" value="MFK7160191.1"/>
    <property type="molecule type" value="Genomic_DNA"/>
</dbReference>
<keyword evidence="13" id="KW-1185">Reference proteome</keyword>
<protein>
    <submittedName>
        <fullName evidence="12">FAD-dependent oxidoreductase</fullName>
    </submittedName>
</protein>
<keyword evidence="6" id="KW-0274">FAD</keyword>
<dbReference type="PRINTS" id="PR00368">
    <property type="entry name" value="FADPNR"/>
</dbReference>
<dbReference type="Gene3D" id="3.30.390.120">
    <property type="match status" value="1"/>
</dbReference>
<evidence type="ECO:0000256" key="1">
    <source>
        <dbReference type="ARBA" id="ARBA00001974"/>
    </source>
</evidence>
<evidence type="ECO:0000256" key="5">
    <source>
        <dbReference type="ARBA" id="ARBA00022630"/>
    </source>
</evidence>
<keyword evidence="5" id="KW-0285">Flavoprotein</keyword>
<comment type="subcellular location">
    <subcellularLocation>
        <location evidence="2">Cytoplasm</location>
    </subcellularLocation>
</comment>
<dbReference type="Proteomes" id="UP001621714">
    <property type="component" value="Unassembled WGS sequence"/>
</dbReference>
<dbReference type="Pfam" id="PF07992">
    <property type="entry name" value="Pyr_redox_2"/>
    <property type="match status" value="1"/>
</dbReference>
<feature type="domain" description="Rubredoxin binding" evidence="11">
    <location>
        <begin position="322"/>
        <end position="388"/>
    </location>
</feature>
<evidence type="ECO:0000313" key="13">
    <source>
        <dbReference type="Proteomes" id="UP001621714"/>
    </source>
</evidence>
<dbReference type="InterPro" id="IPR050260">
    <property type="entry name" value="FAD-bd_OxRdtase"/>
</dbReference>
<dbReference type="PANTHER" id="PTHR43429:SF3">
    <property type="entry name" value="NITRITE REDUCTASE [NAD(P)H]"/>
    <property type="match status" value="1"/>
</dbReference>
<evidence type="ECO:0000313" key="12">
    <source>
        <dbReference type="EMBL" id="MFK7160191.1"/>
    </source>
</evidence>
<comment type="cofactor">
    <cofactor evidence="1">
        <name>FAD</name>
        <dbReference type="ChEBI" id="CHEBI:57692"/>
    </cofactor>
</comment>
<feature type="region of interest" description="Disordered" evidence="9">
    <location>
        <begin position="388"/>
        <end position="409"/>
    </location>
</feature>
<evidence type="ECO:0000256" key="8">
    <source>
        <dbReference type="ARBA" id="ARBA00023027"/>
    </source>
</evidence>
<evidence type="ECO:0000256" key="4">
    <source>
        <dbReference type="ARBA" id="ARBA00022490"/>
    </source>
</evidence>
<name>A0ABW8PW21_9GAMM</name>
<evidence type="ECO:0000256" key="7">
    <source>
        <dbReference type="ARBA" id="ARBA00023002"/>
    </source>
</evidence>
<organism evidence="12 13">
    <name type="scientific">Marinospirillum alkalitolerans</name>
    <dbReference type="NCBI Taxonomy" id="3123374"/>
    <lineage>
        <taxon>Bacteria</taxon>
        <taxon>Pseudomonadati</taxon>
        <taxon>Pseudomonadota</taxon>
        <taxon>Gammaproteobacteria</taxon>
        <taxon>Oceanospirillales</taxon>
        <taxon>Oceanospirillaceae</taxon>
        <taxon>Marinospirillum</taxon>
    </lineage>
</organism>
<evidence type="ECO:0000256" key="9">
    <source>
        <dbReference type="SAM" id="MobiDB-lite"/>
    </source>
</evidence>
<dbReference type="PANTHER" id="PTHR43429">
    <property type="entry name" value="PYRIDINE NUCLEOTIDE-DISULFIDE OXIDOREDUCTASE DOMAIN-CONTAINING"/>
    <property type="match status" value="1"/>
</dbReference>
<dbReference type="InterPro" id="IPR041364">
    <property type="entry name" value="Rbx-bd"/>
</dbReference>
<proteinExistence type="inferred from homology"/>
<evidence type="ECO:0000256" key="2">
    <source>
        <dbReference type="ARBA" id="ARBA00004496"/>
    </source>
</evidence>
<comment type="caution">
    <text evidence="12">The sequence shown here is derived from an EMBL/GenBank/DDBJ whole genome shotgun (WGS) entry which is preliminary data.</text>
</comment>